<keyword evidence="5" id="KW-1185">Reference proteome</keyword>
<proteinExistence type="inferred from homology"/>
<dbReference type="Gene3D" id="3.40.50.150">
    <property type="entry name" value="Vaccinia Virus protein VP39"/>
    <property type="match status" value="1"/>
</dbReference>
<feature type="non-terminal residue" evidence="4">
    <location>
        <position position="1"/>
    </location>
</feature>
<gene>
    <name evidence="4" type="ORF">EJB05_45470</name>
</gene>
<dbReference type="SUPFAM" id="SSF53335">
    <property type="entry name" value="S-adenosyl-L-methionine-dependent methyltransferases"/>
    <property type="match status" value="1"/>
</dbReference>
<comment type="similarity">
    <text evidence="1">Belongs to the methyltransferase superfamily. Type-7 methyltransferase family. SABATH subfamily.</text>
</comment>
<dbReference type="AlphaFoldDB" id="A0A5J9TMG8"/>
<comment type="caution">
    <text evidence="4">The sequence shown here is derived from an EMBL/GenBank/DDBJ whole genome shotgun (WGS) entry which is preliminary data.</text>
</comment>
<dbReference type="OrthoDB" id="742322at2759"/>
<sequence>MKMHSDFHMAQGGSETSYINNSRLQRKALFETKPVLEKALREVSATVLPGNLVASDLLGCASGENTLIFLSEVINATRGLPLELQLFLNDLPGNDFNHIFQSLEQFKKSIAEDHNEGTLPPFYVAGLPGSYYTRLFPCRSVHLFHSSYSLHWLSRLPDGLEGNEGNIYITKTTPLYVVKRYQDQFRKDFMQFLQLRNEELVFGGQMVLTFSGRKDDNVYHGNLNYLNELLAQSLWSLVDKGLVEKDKVNSFNLPLYGASVNEVKEVIKQSRLFDINQIKLFDSNWDPYDDLDDDVVQDNIRSGVNIARCVQAVMETLLASHFGESVLDALFNEYACKVTEHLKWHKPKHSVIVLSLQKR</sequence>
<keyword evidence="3" id="KW-0460">Magnesium</keyword>
<evidence type="ECO:0000256" key="1">
    <source>
        <dbReference type="ARBA" id="ARBA00008908"/>
    </source>
</evidence>
<keyword evidence="2" id="KW-0479">Metal-binding</keyword>
<dbReference type="Gene3D" id="1.10.1200.270">
    <property type="entry name" value="Methyltransferase, alpha-helical capping domain"/>
    <property type="match status" value="1"/>
</dbReference>
<name>A0A5J9TMG8_9POAL</name>
<evidence type="ECO:0000256" key="2">
    <source>
        <dbReference type="ARBA" id="ARBA00022723"/>
    </source>
</evidence>
<evidence type="ECO:0000313" key="5">
    <source>
        <dbReference type="Proteomes" id="UP000324897"/>
    </source>
</evidence>
<dbReference type="InterPro" id="IPR029063">
    <property type="entry name" value="SAM-dependent_MTases_sf"/>
</dbReference>
<dbReference type="PANTHER" id="PTHR31009">
    <property type="entry name" value="S-ADENOSYL-L-METHIONINE:CARBOXYL METHYLTRANSFERASE FAMILY PROTEIN"/>
    <property type="match status" value="1"/>
</dbReference>
<dbReference type="Pfam" id="PF03492">
    <property type="entry name" value="Methyltransf_7"/>
    <property type="match status" value="1"/>
</dbReference>
<dbReference type="InterPro" id="IPR042086">
    <property type="entry name" value="MeTrfase_capping"/>
</dbReference>
<dbReference type="InterPro" id="IPR005299">
    <property type="entry name" value="MeTrfase_7"/>
</dbReference>
<accession>A0A5J9TMG8</accession>
<dbReference type="Proteomes" id="UP000324897">
    <property type="component" value="Chromosome 3"/>
</dbReference>
<reference evidence="4 5" key="1">
    <citation type="journal article" date="2019" name="Sci. Rep.">
        <title>A high-quality genome of Eragrostis curvula grass provides insights into Poaceae evolution and supports new strategies to enhance forage quality.</title>
        <authorList>
            <person name="Carballo J."/>
            <person name="Santos B.A.C.M."/>
            <person name="Zappacosta D."/>
            <person name="Garbus I."/>
            <person name="Selva J.P."/>
            <person name="Gallo C.A."/>
            <person name="Diaz A."/>
            <person name="Albertini E."/>
            <person name="Caccamo M."/>
            <person name="Echenique V."/>
        </authorList>
    </citation>
    <scope>NUCLEOTIDE SEQUENCE [LARGE SCALE GENOMIC DNA]</scope>
    <source>
        <strain evidence="5">cv. Victoria</strain>
        <tissue evidence="4">Leaf</tissue>
    </source>
</reference>
<dbReference type="GO" id="GO:0046872">
    <property type="term" value="F:metal ion binding"/>
    <property type="evidence" value="ECO:0007669"/>
    <property type="project" value="UniProtKB-KW"/>
</dbReference>
<organism evidence="4 5">
    <name type="scientific">Eragrostis curvula</name>
    <name type="common">weeping love grass</name>
    <dbReference type="NCBI Taxonomy" id="38414"/>
    <lineage>
        <taxon>Eukaryota</taxon>
        <taxon>Viridiplantae</taxon>
        <taxon>Streptophyta</taxon>
        <taxon>Embryophyta</taxon>
        <taxon>Tracheophyta</taxon>
        <taxon>Spermatophyta</taxon>
        <taxon>Magnoliopsida</taxon>
        <taxon>Liliopsida</taxon>
        <taxon>Poales</taxon>
        <taxon>Poaceae</taxon>
        <taxon>PACMAD clade</taxon>
        <taxon>Chloridoideae</taxon>
        <taxon>Eragrostideae</taxon>
        <taxon>Eragrostidinae</taxon>
        <taxon>Eragrostis</taxon>
    </lineage>
</organism>
<dbReference type="EMBL" id="RWGY01000039">
    <property type="protein sequence ID" value="TVU11861.1"/>
    <property type="molecule type" value="Genomic_DNA"/>
</dbReference>
<evidence type="ECO:0008006" key="6">
    <source>
        <dbReference type="Google" id="ProtNLM"/>
    </source>
</evidence>
<evidence type="ECO:0000256" key="3">
    <source>
        <dbReference type="ARBA" id="ARBA00022842"/>
    </source>
</evidence>
<protein>
    <recommendedName>
        <fullName evidence="6">Jasmonate O-methyltransferase</fullName>
    </recommendedName>
</protein>
<dbReference type="GO" id="GO:0008168">
    <property type="term" value="F:methyltransferase activity"/>
    <property type="evidence" value="ECO:0007669"/>
    <property type="project" value="InterPro"/>
</dbReference>
<evidence type="ECO:0000313" key="4">
    <source>
        <dbReference type="EMBL" id="TVU11861.1"/>
    </source>
</evidence>
<dbReference type="Gramene" id="TVU11861">
    <property type="protein sequence ID" value="TVU11861"/>
    <property type="gene ID" value="EJB05_45470"/>
</dbReference>